<reference evidence="1" key="1">
    <citation type="submission" date="2023-08" db="EMBL/GenBank/DDBJ databases">
        <title>Pelteobagrus vachellii genome.</title>
        <authorList>
            <person name="Liu H."/>
        </authorList>
    </citation>
    <scope>NUCLEOTIDE SEQUENCE</scope>
    <source>
        <strain evidence="1">PRFRI_2022a</strain>
        <tissue evidence="1">Muscle</tissue>
    </source>
</reference>
<keyword evidence="2" id="KW-1185">Reference proteome</keyword>
<accession>A0AA88M7R4</accession>
<evidence type="ECO:0000313" key="1">
    <source>
        <dbReference type="EMBL" id="KAK2832527.1"/>
    </source>
</evidence>
<sequence>MFKFLLSKAERANQRPSFCNTETAKWVCLGVEVYVADSEKSVGFRPKTRRCSTVAPVSLSLCPLEKNKLEVKRCQQ</sequence>
<dbReference type="Proteomes" id="UP001187315">
    <property type="component" value="Unassembled WGS sequence"/>
</dbReference>
<comment type="caution">
    <text evidence="1">The sequence shown here is derived from an EMBL/GenBank/DDBJ whole genome shotgun (WGS) entry which is preliminary data.</text>
</comment>
<evidence type="ECO:0000313" key="2">
    <source>
        <dbReference type="Proteomes" id="UP001187315"/>
    </source>
</evidence>
<dbReference type="AlphaFoldDB" id="A0AA88M7R4"/>
<gene>
    <name evidence="1" type="ORF">Q7C36_015989</name>
</gene>
<protein>
    <submittedName>
        <fullName evidence="1">Uncharacterized protein</fullName>
    </submittedName>
</protein>
<proteinExistence type="predicted"/>
<name>A0AA88M7R4_TACVA</name>
<organism evidence="1 2">
    <name type="scientific">Tachysurus vachellii</name>
    <name type="common">Darkbarbel catfish</name>
    <name type="synonym">Pelteobagrus vachellii</name>
    <dbReference type="NCBI Taxonomy" id="175792"/>
    <lineage>
        <taxon>Eukaryota</taxon>
        <taxon>Metazoa</taxon>
        <taxon>Chordata</taxon>
        <taxon>Craniata</taxon>
        <taxon>Vertebrata</taxon>
        <taxon>Euteleostomi</taxon>
        <taxon>Actinopterygii</taxon>
        <taxon>Neopterygii</taxon>
        <taxon>Teleostei</taxon>
        <taxon>Ostariophysi</taxon>
        <taxon>Siluriformes</taxon>
        <taxon>Bagridae</taxon>
        <taxon>Tachysurus</taxon>
    </lineage>
</organism>
<dbReference type="EMBL" id="JAVHJS010000016">
    <property type="protein sequence ID" value="KAK2832527.1"/>
    <property type="molecule type" value="Genomic_DNA"/>
</dbReference>